<dbReference type="PANTHER" id="PTHR31465">
    <property type="entry name" value="PROTEIN RTA1-RELATED"/>
    <property type="match status" value="1"/>
</dbReference>
<dbReference type="STRING" id="196109.A0A136IVZ8"/>
<dbReference type="OrthoDB" id="4521223at2759"/>
<keyword evidence="2" id="KW-0812">Transmembrane</keyword>
<reference evidence="6" key="1">
    <citation type="submission" date="2016-02" db="EMBL/GenBank/DDBJ databases">
        <title>Draft genome sequence of Microdochium bolleyi, a fungal endophyte of beachgrass.</title>
        <authorList>
            <consortium name="DOE Joint Genome Institute"/>
            <person name="David A.S."/>
            <person name="May G."/>
            <person name="Haridas S."/>
            <person name="Lim J."/>
            <person name="Wang M."/>
            <person name="Labutti K."/>
            <person name="Lipzen A."/>
            <person name="Barry K."/>
            <person name="Grigoriev I.V."/>
        </authorList>
    </citation>
    <scope>NUCLEOTIDE SEQUENCE [LARGE SCALE GENOMIC DNA]</scope>
    <source>
        <strain evidence="6">J235TASD1</strain>
    </source>
</reference>
<comment type="subcellular location">
    <subcellularLocation>
        <location evidence="1">Membrane</location>
        <topology evidence="1">Multi-pass membrane protein</topology>
    </subcellularLocation>
</comment>
<dbReference type="InParanoid" id="A0A136IVZ8"/>
<name>A0A136IVZ8_9PEZI</name>
<keyword evidence="6" id="KW-1185">Reference proteome</keyword>
<dbReference type="InterPro" id="IPR007568">
    <property type="entry name" value="RTA1"/>
</dbReference>
<dbReference type="GO" id="GO:0000324">
    <property type="term" value="C:fungal-type vacuole"/>
    <property type="evidence" value="ECO:0007669"/>
    <property type="project" value="TreeGrafter"/>
</dbReference>
<accession>A0A136IVZ8</accession>
<evidence type="ECO:0000256" key="2">
    <source>
        <dbReference type="ARBA" id="ARBA00022692"/>
    </source>
</evidence>
<dbReference type="Proteomes" id="UP000070501">
    <property type="component" value="Unassembled WGS sequence"/>
</dbReference>
<dbReference type="AlphaFoldDB" id="A0A136IVZ8"/>
<organism evidence="5 6">
    <name type="scientific">Microdochium bolleyi</name>
    <dbReference type="NCBI Taxonomy" id="196109"/>
    <lineage>
        <taxon>Eukaryota</taxon>
        <taxon>Fungi</taxon>
        <taxon>Dikarya</taxon>
        <taxon>Ascomycota</taxon>
        <taxon>Pezizomycotina</taxon>
        <taxon>Sordariomycetes</taxon>
        <taxon>Xylariomycetidae</taxon>
        <taxon>Xylariales</taxon>
        <taxon>Microdochiaceae</taxon>
        <taxon>Microdochium</taxon>
    </lineage>
</organism>
<gene>
    <name evidence="5" type="ORF">Micbo1qcDRAFT_214148</name>
</gene>
<dbReference type="PANTHER" id="PTHR31465:SF9">
    <property type="entry name" value="SPHINGOID LONG-CHAIN BASE TRANSPORTER RSB1"/>
    <property type="match status" value="1"/>
</dbReference>
<evidence type="ECO:0000313" key="5">
    <source>
        <dbReference type="EMBL" id="KXJ88949.1"/>
    </source>
</evidence>
<sequence>MSHPTLIPFGPKSNCNLDLCPLEWTVFKYRPSMPASISFITAYSVLLCLHVYLGFRWRSWWFTSCMALGCVEEIIGYAGRIIMYHNPFSFAGFMIQIVCIGGAPVFYTAAIYVTISMLVESLDVSLSRIPPKMYYIIFISADIVALVLQAAGGALSTTSAGKSTEGNTLALAGLIFQVVVTFAFSIVFADYLVRYFRSQSRLRQQGAGTGAVAAATADDLRRLRIFTAFMSAAILLILARCLYRVEELREGYRGVMMTKESLFIGLEGVLIVLAASCLLVGNPGFVLAAPEKGCESAVEHPF</sequence>
<evidence type="ECO:0000313" key="6">
    <source>
        <dbReference type="Proteomes" id="UP000070501"/>
    </source>
</evidence>
<dbReference type="GO" id="GO:0005886">
    <property type="term" value="C:plasma membrane"/>
    <property type="evidence" value="ECO:0007669"/>
    <property type="project" value="TreeGrafter"/>
</dbReference>
<evidence type="ECO:0000256" key="3">
    <source>
        <dbReference type="ARBA" id="ARBA00022989"/>
    </source>
</evidence>
<proteinExistence type="predicted"/>
<keyword evidence="4" id="KW-0472">Membrane</keyword>
<dbReference type="Pfam" id="PF04479">
    <property type="entry name" value="RTA1"/>
    <property type="match status" value="1"/>
</dbReference>
<dbReference type="FunCoup" id="A0A136IVZ8">
    <property type="interactions" value="35"/>
</dbReference>
<evidence type="ECO:0000256" key="4">
    <source>
        <dbReference type="ARBA" id="ARBA00023136"/>
    </source>
</evidence>
<evidence type="ECO:0000256" key="1">
    <source>
        <dbReference type="ARBA" id="ARBA00004141"/>
    </source>
</evidence>
<protein>
    <submittedName>
        <fullName evidence="5">RTA1 like protein-domain-containing protein</fullName>
    </submittedName>
</protein>
<dbReference type="EMBL" id="KQ964257">
    <property type="protein sequence ID" value="KXJ88949.1"/>
    <property type="molecule type" value="Genomic_DNA"/>
</dbReference>
<keyword evidence="3" id="KW-1133">Transmembrane helix</keyword>